<evidence type="ECO:0000313" key="2">
    <source>
        <dbReference type="EMBL" id="HIV38437.1"/>
    </source>
</evidence>
<protein>
    <recommendedName>
        <fullName evidence="4">DNA sulfur modification protein DndD</fullName>
    </recommendedName>
</protein>
<reference evidence="2" key="2">
    <citation type="submission" date="2021-04" db="EMBL/GenBank/DDBJ databases">
        <authorList>
            <person name="Gilroy R."/>
        </authorList>
    </citation>
    <scope>NUCLEOTIDE SEQUENCE</scope>
    <source>
        <strain evidence="2">CHK195-9823</strain>
    </source>
</reference>
<dbReference type="InterPro" id="IPR027417">
    <property type="entry name" value="P-loop_NTPase"/>
</dbReference>
<dbReference type="EMBL" id="DXIQ01000032">
    <property type="protein sequence ID" value="HIV38437.1"/>
    <property type="molecule type" value="Genomic_DNA"/>
</dbReference>
<gene>
    <name evidence="2" type="ORF">H9747_05475</name>
</gene>
<dbReference type="Gene3D" id="3.40.50.300">
    <property type="entry name" value="P-loop containing nucleotide triphosphate hydrolases"/>
    <property type="match status" value="1"/>
</dbReference>
<reference evidence="2" key="1">
    <citation type="journal article" date="2021" name="PeerJ">
        <title>Extensive microbial diversity within the chicken gut microbiome revealed by metagenomics and culture.</title>
        <authorList>
            <person name="Gilroy R."/>
            <person name="Ravi A."/>
            <person name="Getino M."/>
            <person name="Pursley I."/>
            <person name="Horton D.L."/>
            <person name="Alikhan N.F."/>
            <person name="Baker D."/>
            <person name="Gharbi K."/>
            <person name="Hall N."/>
            <person name="Watson M."/>
            <person name="Adriaenssens E.M."/>
            <person name="Foster-Nyarko E."/>
            <person name="Jarju S."/>
            <person name="Secka A."/>
            <person name="Antonio M."/>
            <person name="Oren A."/>
            <person name="Chaudhuri R.R."/>
            <person name="La Ragione R."/>
            <person name="Hildebrand F."/>
            <person name="Pallen M.J."/>
        </authorList>
    </citation>
    <scope>NUCLEOTIDE SEQUENCE</scope>
    <source>
        <strain evidence="2">CHK195-9823</strain>
    </source>
</reference>
<accession>A0A9D1PBY7</accession>
<evidence type="ECO:0008006" key="4">
    <source>
        <dbReference type="Google" id="ProtNLM"/>
    </source>
</evidence>
<name>A0A9D1PBY7_9FIRM</name>
<feature type="coiled-coil region" evidence="1">
    <location>
        <begin position="184"/>
        <end position="218"/>
    </location>
</feature>
<dbReference type="AlphaFoldDB" id="A0A9D1PBY7"/>
<comment type="caution">
    <text evidence="2">The sequence shown here is derived from an EMBL/GenBank/DDBJ whole genome shotgun (WGS) entry which is preliminary data.</text>
</comment>
<evidence type="ECO:0000313" key="3">
    <source>
        <dbReference type="Proteomes" id="UP000886814"/>
    </source>
</evidence>
<keyword evidence="1" id="KW-0175">Coiled coil</keyword>
<dbReference type="Proteomes" id="UP000886814">
    <property type="component" value="Unassembled WGS sequence"/>
</dbReference>
<proteinExistence type="predicted"/>
<evidence type="ECO:0000256" key="1">
    <source>
        <dbReference type="SAM" id="Coils"/>
    </source>
</evidence>
<sequence length="475" mass="56077">MELLQEEKEELKARFFREGGIEQARREQLLKEQAEAEKIKTETNGKIKSFVEGDMPFYLVKEFTEKIEDQILYEEEHALFARGAQRLKKENLEALLKSHNITDPGLAEQLAREIRDLVAPDTGEGELLLDLSGEQRRKVEQLASRIAGFQEEEILKCIDAHQQASEKTSQINKILRSAMGEEEREAFERKERELDEKISQAEQKLSELKIRREIGTERLGELDKEREKYFSAILLKAQSQNAYELSRKVERTMARFLDLKTRELAEKLETRTVENLRSILRKNNLITHMEIDEKWQFQLYQNQTYTENELTTLLKNLGTEEFKKQIGNKGIQMLYEKYHADSLNDIRKYLTENWNGEEIELYKKIDMGRLSKGERQIFILSLYWAIIKISGQQIPFIIDTPYARIDARHRKQISEKFFPNISGQVIILSTDEEINREYYKILKPFIANEYLLVNDQSENKTTVEHQYFYQIEEEV</sequence>
<organism evidence="2 3">
    <name type="scientific">Candidatus Blautia stercorigallinarum</name>
    <dbReference type="NCBI Taxonomy" id="2838501"/>
    <lineage>
        <taxon>Bacteria</taxon>
        <taxon>Bacillati</taxon>
        <taxon>Bacillota</taxon>
        <taxon>Clostridia</taxon>
        <taxon>Lachnospirales</taxon>
        <taxon>Lachnospiraceae</taxon>
        <taxon>Blautia</taxon>
    </lineage>
</organism>